<dbReference type="PROSITE" id="PS51085">
    <property type="entry name" value="2FE2S_FER_2"/>
    <property type="match status" value="1"/>
</dbReference>
<dbReference type="PANTHER" id="PTHR47354">
    <property type="entry name" value="NADH OXIDOREDUCTASE HCR"/>
    <property type="match status" value="1"/>
</dbReference>
<dbReference type="InterPro" id="IPR039261">
    <property type="entry name" value="FNR_nucleotide-bd"/>
</dbReference>
<dbReference type="InterPro" id="IPR006058">
    <property type="entry name" value="2Fe2S_fd_BS"/>
</dbReference>
<name>A0A0A3XJQ2_BRAJP</name>
<dbReference type="Gene3D" id="3.10.20.30">
    <property type="match status" value="1"/>
</dbReference>
<dbReference type="AlphaFoldDB" id="A0A0A3XJQ2"/>
<comment type="caution">
    <text evidence="3">The sequence shown here is derived from an EMBL/GenBank/DDBJ whole genome shotgun (WGS) entry which is preliminary data.</text>
</comment>
<protein>
    <submittedName>
        <fullName evidence="3">Diguanylate cyclase</fullName>
    </submittedName>
</protein>
<dbReference type="InterPro" id="IPR017938">
    <property type="entry name" value="Riboflavin_synthase-like_b-brl"/>
</dbReference>
<dbReference type="InterPro" id="IPR012675">
    <property type="entry name" value="Beta-grasp_dom_sf"/>
</dbReference>
<feature type="domain" description="2Fe-2S ferredoxin-type" evidence="1">
    <location>
        <begin position="233"/>
        <end position="323"/>
    </location>
</feature>
<dbReference type="PROSITE" id="PS51384">
    <property type="entry name" value="FAD_FR"/>
    <property type="match status" value="1"/>
</dbReference>
<dbReference type="Pfam" id="PF00175">
    <property type="entry name" value="NAD_binding_1"/>
    <property type="match status" value="1"/>
</dbReference>
<dbReference type="InterPro" id="IPR050415">
    <property type="entry name" value="MRET"/>
</dbReference>
<reference evidence="3 4" key="1">
    <citation type="submission" date="2014-09" db="EMBL/GenBank/DDBJ databases">
        <title>Draft genome of Bradyrhizobium japonicum Is-34.</title>
        <authorList>
            <person name="Tsurumaru H."/>
            <person name="Yamakawa T."/>
            <person name="Hashimoto S."/>
            <person name="Okizaki K."/>
            <person name="Kanesaki Y."/>
            <person name="Yoshikawa H."/>
            <person name="Yajima S."/>
        </authorList>
    </citation>
    <scope>NUCLEOTIDE SEQUENCE [LARGE SCALE GENOMIC DNA]</scope>
    <source>
        <strain evidence="3 4">Is-34</strain>
    </source>
</reference>
<dbReference type="eggNOG" id="COG1018">
    <property type="taxonomic scope" value="Bacteria"/>
</dbReference>
<dbReference type="EMBL" id="JRPN01000048">
    <property type="protein sequence ID" value="KGT73391.1"/>
    <property type="molecule type" value="Genomic_DNA"/>
</dbReference>
<evidence type="ECO:0000313" key="4">
    <source>
        <dbReference type="Proteomes" id="UP000030377"/>
    </source>
</evidence>
<dbReference type="CDD" id="cd00207">
    <property type="entry name" value="fer2"/>
    <property type="match status" value="1"/>
</dbReference>
<dbReference type="PRINTS" id="PR00409">
    <property type="entry name" value="PHDIOXRDTASE"/>
</dbReference>
<dbReference type="Gene3D" id="3.40.50.80">
    <property type="entry name" value="Nucleotide-binding domain of ferredoxin-NADP reductase (FNR) module"/>
    <property type="match status" value="1"/>
</dbReference>
<dbReference type="PROSITE" id="PS00197">
    <property type="entry name" value="2FE2S_FER_1"/>
    <property type="match status" value="1"/>
</dbReference>
<dbReference type="CDD" id="cd06185">
    <property type="entry name" value="PDR_like"/>
    <property type="match status" value="1"/>
</dbReference>
<evidence type="ECO:0000259" key="2">
    <source>
        <dbReference type="PROSITE" id="PS51384"/>
    </source>
</evidence>
<dbReference type="SUPFAM" id="SSF52343">
    <property type="entry name" value="Ferredoxin reductase-like, C-terminal NADP-linked domain"/>
    <property type="match status" value="1"/>
</dbReference>
<dbReference type="RefSeq" id="WP_041960697.1">
    <property type="nucleotide sequence ID" value="NZ_JRPN01000048.1"/>
</dbReference>
<dbReference type="Proteomes" id="UP000030377">
    <property type="component" value="Unassembled WGS sequence"/>
</dbReference>
<dbReference type="SUPFAM" id="SSF54292">
    <property type="entry name" value="2Fe-2S ferredoxin-like"/>
    <property type="match status" value="1"/>
</dbReference>
<dbReference type="InterPro" id="IPR001433">
    <property type="entry name" value="OxRdtase_FAD/NAD-bd"/>
</dbReference>
<evidence type="ECO:0000313" key="3">
    <source>
        <dbReference type="EMBL" id="KGT73391.1"/>
    </source>
</evidence>
<dbReference type="InterPro" id="IPR036010">
    <property type="entry name" value="2Fe-2S_ferredoxin-like_sf"/>
</dbReference>
<organism evidence="3 4">
    <name type="scientific">Bradyrhizobium japonicum</name>
    <dbReference type="NCBI Taxonomy" id="375"/>
    <lineage>
        <taxon>Bacteria</taxon>
        <taxon>Pseudomonadati</taxon>
        <taxon>Pseudomonadota</taxon>
        <taxon>Alphaproteobacteria</taxon>
        <taxon>Hyphomicrobiales</taxon>
        <taxon>Nitrobacteraceae</taxon>
        <taxon>Bradyrhizobium</taxon>
    </lineage>
</organism>
<proteinExistence type="predicted"/>
<dbReference type="GO" id="GO:0016491">
    <property type="term" value="F:oxidoreductase activity"/>
    <property type="evidence" value="ECO:0007669"/>
    <property type="project" value="InterPro"/>
</dbReference>
<sequence>MRFIETWIPATLVATRDLAPGIREFLILPDQFDGTAYPVGSHINISVTIDGLPETRSYSLVGEASSRGFRIAVRRADDSRGGSRYMWQLAPGARLDITRPASLLAVDWARESYCLIAGGIGITPILGAAQALARRGADVTLHYAVRSRTDAAYLDDLAKMLGERLVVHASDEGRRLDLDALFGSLPQGALALFCGPMRMLDAARHAWIGAGHPLPDLRYETFGSSGTLPTETFRVRLKGTDVELEIPRERSMLDVLNASGHDVMYDCKRGECGLCAIDVVEVGGEIDHRDVFFSDHQKQSNQKICACVSRARGTITVDTLLRADAV</sequence>
<dbReference type="STRING" id="375.BKD09_RS39060"/>
<dbReference type="SUPFAM" id="SSF63380">
    <property type="entry name" value="Riboflavin synthase domain-like"/>
    <property type="match status" value="1"/>
</dbReference>
<dbReference type="Gene3D" id="2.40.30.10">
    <property type="entry name" value="Translation factors"/>
    <property type="match status" value="1"/>
</dbReference>
<dbReference type="GO" id="GO:0051537">
    <property type="term" value="F:2 iron, 2 sulfur cluster binding"/>
    <property type="evidence" value="ECO:0007669"/>
    <property type="project" value="InterPro"/>
</dbReference>
<dbReference type="InterPro" id="IPR017927">
    <property type="entry name" value="FAD-bd_FR_type"/>
</dbReference>
<dbReference type="InterPro" id="IPR001041">
    <property type="entry name" value="2Fe-2S_ferredoxin-type"/>
</dbReference>
<dbReference type="Pfam" id="PF00111">
    <property type="entry name" value="Fer2"/>
    <property type="match status" value="1"/>
</dbReference>
<accession>A0A0A3XJQ2</accession>
<gene>
    <name evidence="3" type="ORF">MA20_45015</name>
</gene>
<feature type="domain" description="FAD-binding FR-type" evidence="2">
    <location>
        <begin position="5"/>
        <end position="107"/>
    </location>
</feature>
<evidence type="ECO:0000259" key="1">
    <source>
        <dbReference type="PROSITE" id="PS51085"/>
    </source>
</evidence>
<dbReference type="PANTHER" id="PTHR47354:SF2">
    <property type="entry name" value="BLR2392 PROTEIN"/>
    <property type="match status" value="1"/>
</dbReference>